<keyword evidence="2" id="KW-0812">Transmembrane</keyword>
<dbReference type="Pfam" id="PF07859">
    <property type="entry name" value="Abhydrolase_3"/>
    <property type="match status" value="1"/>
</dbReference>
<name>D2VQS6_NAEGR</name>
<dbReference type="STRING" id="5762.D2VQS6"/>
<dbReference type="InterPro" id="IPR029058">
    <property type="entry name" value="AB_hydrolase_fold"/>
</dbReference>
<evidence type="ECO:0000259" key="3">
    <source>
        <dbReference type="Pfam" id="PF07859"/>
    </source>
</evidence>
<dbReference type="InterPro" id="IPR013094">
    <property type="entry name" value="AB_hydrolase_3"/>
</dbReference>
<feature type="domain" description="Alpha/beta hydrolase fold-3" evidence="3">
    <location>
        <begin position="122"/>
        <end position="353"/>
    </location>
</feature>
<proteinExistence type="predicted"/>
<evidence type="ECO:0000313" key="4">
    <source>
        <dbReference type="EMBL" id="EFC40758.1"/>
    </source>
</evidence>
<dbReference type="eggNOG" id="KOG1515">
    <property type="taxonomic scope" value="Eukaryota"/>
</dbReference>
<feature type="transmembrane region" description="Helical" evidence="2">
    <location>
        <begin position="6"/>
        <end position="24"/>
    </location>
</feature>
<evidence type="ECO:0000256" key="1">
    <source>
        <dbReference type="ARBA" id="ARBA00022801"/>
    </source>
</evidence>
<gene>
    <name evidence="4" type="ORF">NAEGRDRAFT_71331</name>
</gene>
<sequence length="374" mass="42687">MHPQQLAVYSAVGTASALFTWLGARLFMQKLEFPGVNFKILLANLLIKTAFKSLGSKLSVLDVKVSPIHRVIESDLLRIETIPLSFDANSSELYLKESSELSEYIIRVYQPKQYREEGYPILMYIHGGGWMFGSIDTSDDFCRHVSNNNYLVISVDYRKTPQHVFPACLNDCLNALCWIGKNFKKYNGNINQLTICGDSAGGHLSIHTQIRIFSLEKNIIESENIPKITHQALIYPATEIYENSDSKYQSLTKYRDSGLIINAPMVDMFWKQLIGVNTSIENAKLNPFLSIMSAIDPTSNSQFYSQFPKGFIWLAEYDVLRDEGQLFGDVINKSTNEKRIEIREWKQQVHGFLSFRKEITFSEFVNQLNSLTQG</sequence>
<organism evidence="5">
    <name type="scientific">Naegleria gruberi</name>
    <name type="common">Amoeba</name>
    <dbReference type="NCBI Taxonomy" id="5762"/>
    <lineage>
        <taxon>Eukaryota</taxon>
        <taxon>Discoba</taxon>
        <taxon>Heterolobosea</taxon>
        <taxon>Tetramitia</taxon>
        <taxon>Eutetramitia</taxon>
        <taxon>Vahlkampfiidae</taxon>
        <taxon>Naegleria</taxon>
    </lineage>
</organism>
<dbReference type="AlphaFoldDB" id="D2VQS6"/>
<reference evidence="4 5" key="1">
    <citation type="journal article" date="2010" name="Cell">
        <title>The genome of Naegleria gruberi illuminates early eukaryotic versatility.</title>
        <authorList>
            <person name="Fritz-Laylin L.K."/>
            <person name="Prochnik S.E."/>
            <person name="Ginger M.L."/>
            <person name="Dacks J.B."/>
            <person name="Carpenter M.L."/>
            <person name="Field M.C."/>
            <person name="Kuo A."/>
            <person name="Paredez A."/>
            <person name="Chapman J."/>
            <person name="Pham J."/>
            <person name="Shu S."/>
            <person name="Neupane R."/>
            <person name="Cipriano M."/>
            <person name="Mancuso J."/>
            <person name="Tu H."/>
            <person name="Salamov A."/>
            <person name="Lindquist E."/>
            <person name="Shapiro H."/>
            <person name="Lucas S."/>
            <person name="Grigoriev I.V."/>
            <person name="Cande W.Z."/>
            <person name="Fulton C."/>
            <person name="Rokhsar D.S."/>
            <person name="Dawson S.C."/>
        </authorList>
    </citation>
    <scope>NUCLEOTIDE SEQUENCE [LARGE SCALE GENOMIC DNA]</scope>
    <source>
        <strain evidence="4 5">NEG-M</strain>
    </source>
</reference>
<keyword evidence="1" id="KW-0378">Hydrolase</keyword>
<dbReference type="GO" id="GO:0016787">
    <property type="term" value="F:hydrolase activity"/>
    <property type="evidence" value="ECO:0007669"/>
    <property type="project" value="UniProtKB-KW"/>
</dbReference>
<dbReference type="RefSeq" id="XP_002673502.1">
    <property type="nucleotide sequence ID" value="XM_002673456.1"/>
</dbReference>
<dbReference type="InParanoid" id="D2VQS6"/>
<dbReference type="KEGG" id="ngr:NAEGRDRAFT_71331"/>
<evidence type="ECO:0000313" key="5">
    <source>
        <dbReference type="Proteomes" id="UP000006671"/>
    </source>
</evidence>
<dbReference type="FunCoup" id="D2VQS6">
    <property type="interactions" value="77"/>
</dbReference>
<keyword evidence="2" id="KW-0472">Membrane</keyword>
<keyword evidence="2" id="KW-1133">Transmembrane helix</keyword>
<dbReference type="OrthoDB" id="408631at2759"/>
<dbReference type="EMBL" id="GG738890">
    <property type="protein sequence ID" value="EFC40758.1"/>
    <property type="molecule type" value="Genomic_DNA"/>
</dbReference>
<dbReference type="Proteomes" id="UP000006671">
    <property type="component" value="Unassembled WGS sequence"/>
</dbReference>
<evidence type="ECO:0000256" key="2">
    <source>
        <dbReference type="SAM" id="Phobius"/>
    </source>
</evidence>
<protein>
    <submittedName>
        <fullName evidence="4">Predicted protein</fullName>
    </submittedName>
</protein>
<dbReference type="SUPFAM" id="SSF53474">
    <property type="entry name" value="alpha/beta-Hydrolases"/>
    <property type="match status" value="1"/>
</dbReference>
<keyword evidence="5" id="KW-1185">Reference proteome</keyword>
<dbReference type="GeneID" id="8864442"/>
<dbReference type="Gene3D" id="3.40.50.1820">
    <property type="entry name" value="alpha/beta hydrolase"/>
    <property type="match status" value="1"/>
</dbReference>
<dbReference type="PANTHER" id="PTHR48081:SF8">
    <property type="entry name" value="ALPHA_BETA HYDROLASE FOLD-3 DOMAIN-CONTAINING PROTEIN-RELATED"/>
    <property type="match status" value="1"/>
</dbReference>
<accession>D2VQS6</accession>
<dbReference type="PANTHER" id="PTHR48081">
    <property type="entry name" value="AB HYDROLASE SUPERFAMILY PROTEIN C4A8.06C"/>
    <property type="match status" value="1"/>
</dbReference>
<dbReference type="OMA" id="TCECDIL"/>
<dbReference type="VEuPathDB" id="AmoebaDB:NAEGRDRAFT_71331"/>
<dbReference type="InterPro" id="IPR050300">
    <property type="entry name" value="GDXG_lipolytic_enzyme"/>
</dbReference>